<evidence type="ECO:0000313" key="3">
    <source>
        <dbReference type="Proteomes" id="UP000004728"/>
    </source>
</evidence>
<sequence>MEEAENNPSPGEKAKLPPRQDMPRPPVEPGKRQQQQQQQARG</sequence>
<keyword evidence="3" id="KW-1185">Reference proteome</keyword>
<dbReference type="Proteomes" id="UP000004728">
    <property type="component" value="Unassembled WGS sequence"/>
</dbReference>
<evidence type="ECO:0000256" key="1">
    <source>
        <dbReference type="SAM" id="MobiDB-lite"/>
    </source>
</evidence>
<dbReference type="AlphaFoldDB" id="F1ZC57"/>
<dbReference type="InParanoid" id="F1ZC57"/>
<gene>
    <name evidence="2" type="ORF">Y88_3132</name>
</gene>
<evidence type="ECO:0000313" key="2">
    <source>
        <dbReference type="EMBL" id="EGD57806.1"/>
    </source>
</evidence>
<feature type="compositionally biased region" description="Low complexity" evidence="1">
    <location>
        <begin position="33"/>
        <end position="42"/>
    </location>
</feature>
<protein>
    <submittedName>
        <fullName evidence="2">Uncharacterized protein</fullName>
    </submittedName>
</protein>
<accession>F1ZC57</accession>
<name>F1ZC57_9SPHN</name>
<organism evidence="2 3">
    <name type="scientific">Novosphingobium nitrogenifigens DSM 19370</name>
    <dbReference type="NCBI Taxonomy" id="983920"/>
    <lineage>
        <taxon>Bacteria</taxon>
        <taxon>Pseudomonadati</taxon>
        <taxon>Pseudomonadota</taxon>
        <taxon>Alphaproteobacteria</taxon>
        <taxon>Sphingomonadales</taxon>
        <taxon>Sphingomonadaceae</taxon>
        <taxon>Novosphingobium</taxon>
    </lineage>
</organism>
<dbReference type="HOGENOM" id="CLU_3254880_0_0_5"/>
<reference evidence="2 3" key="1">
    <citation type="journal article" date="2012" name="J. Bacteriol.">
        <title>Draft Genome Sequence of Novosphingobium nitrogenifigens Y88T.</title>
        <authorList>
            <person name="Strabala T.J."/>
            <person name="Macdonald L."/>
            <person name="Liu V."/>
            <person name="Smit A.M."/>
        </authorList>
    </citation>
    <scope>NUCLEOTIDE SEQUENCE [LARGE SCALE GENOMIC DNA]</scope>
    <source>
        <strain evidence="2 3">DSM 19370</strain>
    </source>
</reference>
<proteinExistence type="predicted"/>
<dbReference type="STRING" id="983920.Y88_3132"/>
<feature type="region of interest" description="Disordered" evidence="1">
    <location>
        <begin position="1"/>
        <end position="42"/>
    </location>
</feature>
<dbReference type="EMBL" id="AEWJ01000053">
    <property type="protein sequence ID" value="EGD57806.1"/>
    <property type="molecule type" value="Genomic_DNA"/>
</dbReference>
<comment type="caution">
    <text evidence="2">The sequence shown here is derived from an EMBL/GenBank/DDBJ whole genome shotgun (WGS) entry which is preliminary data.</text>
</comment>